<protein>
    <submittedName>
        <fullName evidence="7">Fungal Zn(2)-Cys(6) binuclear cluster domain-containing protein</fullName>
    </submittedName>
</protein>
<feature type="compositionally biased region" description="Basic and acidic residues" evidence="5">
    <location>
        <begin position="595"/>
        <end position="609"/>
    </location>
</feature>
<name>A0A8J8VZJ9_9EURO</name>
<dbReference type="AlphaFoldDB" id="A0A8J8VZJ9"/>
<accession>A0A8J8VZJ9</accession>
<dbReference type="PANTHER" id="PTHR46910:SF25">
    <property type="entry name" value="ABC-TRANSPORTER-REGULATING TRANSCRIPTION FACTOR"/>
    <property type="match status" value="1"/>
</dbReference>
<evidence type="ECO:0000313" key="8">
    <source>
        <dbReference type="Proteomes" id="UP000631181"/>
    </source>
</evidence>
<keyword evidence="1" id="KW-0805">Transcription regulation</keyword>
<dbReference type="EMBL" id="WIWV01000082">
    <property type="protein sequence ID" value="KAF7714529.1"/>
    <property type="molecule type" value="Genomic_DNA"/>
</dbReference>
<gene>
    <name evidence="7" type="ORF">PECM_008228</name>
</gene>
<dbReference type="GO" id="GO:0000981">
    <property type="term" value="F:DNA-binding transcription factor activity, RNA polymerase II-specific"/>
    <property type="evidence" value="ECO:0007669"/>
    <property type="project" value="InterPro"/>
</dbReference>
<dbReference type="CDD" id="cd12148">
    <property type="entry name" value="fungal_TF_MHR"/>
    <property type="match status" value="1"/>
</dbReference>
<feature type="compositionally biased region" description="Polar residues" evidence="5">
    <location>
        <begin position="78"/>
        <end position="90"/>
    </location>
</feature>
<feature type="compositionally biased region" description="Low complexity" evidence="5">
    <location>
        <begin position="558"/>
        <end position="573"/>
    </location>
</feature>
<sequence>MTFYKTSCSAVNNHDNEHHESSDPPVSAACEQCRSRKVRCDRRLPQCSHCEKAGVVCEFPRRIQRVNPPDLLREIITPRTNSSQSTQGPSLRSKDEPNTDHELSNTDDVEVVFGRALDAHSGDANNRKSPVSVQGPSTTSTLRISYIPIGNGAMLKRARGMLEALLQEKRATSPLEDSDSDTSDLGIASHQGWSVALPPHSILIMSLQLFLDEFNTFTPIFNQSLLRQTIDHQYSLVDASKVDMAYSLCFNNIIVLATGLRARFTRLRKLYPMGMNENLLPAFLENSFRALHHLKDLIQPRHVNLQALATLALVAREYHESHVFNQICHLACNLLKSMPDPPRGSTAHSQLGPMDKERRDLYWTLFVLDKQRTCVTGHPFDLHFYNSDVYRQRQVERLDRMAHKWCSRNPRLFSECSMYRLSPAEEKWRLELRYAFHLGQVLIHSCSNSLNSKQVGLQNSQASMRIIREVLKFTLTEASLALLCRLLRNYPLLAVHYICIRFLKDPSVDMVENLELIASVHEALGVLVDHNLPSCCLTRTQAGVAWYLDVVRIVRVPSPSSSQPSTSHVRSSRQQSKRARNTPAAPSSGYSDKSALSDEQKESGSESAKRPRKCSPTQMNSALQWSFLLPGILAEQDVMPPLDHPLLSTDLAPGTPSVVEMSRFLHDAFPPMNNAPMVTSENFDPMIFPTRTTQAPAPDEPSFNPSAPAENNVSSFLLAETIHASDAAEPGETDFDFGLG</sequence>
<dbReference type="Pfam" id="PF00172">
    <property type="entry name" value="Zn_clus"/>
    <property type="match status" value="1"/>
</dbReference>
<dbReference type="InterPro" id="IPR036864">
    <property type="entry name" value="Zn2-C6_fun-type_DNA-bd_sf"/>
</dbReference>
<dbReference type="OrthoDB" id="103819at2759"/>
<keyword evidence="3" id="KW-0804">Transcription</keyword>
<feature type="region of interest" description="Disordered" evidence="5">
    <location>
        <begin position="1"/>
        <end position="27"/>
    </location>
</feature>
<dbReference type="PANTHER" id="PTHR46910">
    <property type="entry name" value="TRANSCRIPTION FACTOR PDR1"/>
    <property type="match status" value="1"/>
</dbReference>
<keyword evidence="4" id="KW-0539">Nucleus</keyword>
<dbReference type="GO" id="GO:0008270">
    <property type="term" value="F:zinc ion binding"/>
    <property type="evidence" value="ECO:0007669"/>
    <property type="project" value="InterPro"/>
</dbReference>
<evidence type="ECO:0000256" key="1">
    <source>
        <dbReference type="ARBA" id="ARBA00023015"/>
    </source>
</evidence>
<evidence type="ECO:0000256" key="5">
    <source>
        <dbReference type="SAM" id="MobiDB-lite"/>
    </source>
</evidence>
<dbReference type="Gene3D" id="4.10.240.10">
    <property type="entry name" value="Zn(2)-C6 fungal-type DNA-binding domain"/>
    <property type="match status" value="1"/>
</dbReference>
<keyword evidence="2" id="KW-0238">DNA-binding</keyword>
<organism evidence="7 8">
    <name type="scientific">Penicillium ucsense</name>
    <dbReference type="NCBI Taxonomy" id="2839758"/>
    <lineage>
        <taxon>Eukaryota</taxon>
        <taxon>Fungi</taxon>
        <taxon>Dikarya</taxon>
        <taxon>Ascomycota</taxon>
        <taxon>Pezizomycotina</taxon>
        <taxon>Eurotiomycetes</taxon>
        <taxon>Eurotiomycetidae</taxon>
        <taxon>Eurotiales</taxon>
        <taxon>Aspergillaceae</taxon>
        <taxon>Penicillium</taxon>
    </lineage>
</organism>
<dbReference type="PROSITE" id="PS00463">
    <property type="entry name" value="ZN2_CY6_FUNGAL_1"/>
    <property type="match status" value="1"/>
</dbReference>
<evidence type="ECO:0000256" key="4">
    <source>
        <dbReference type="ARBA" id="ARBA00023242"/>
    </source>
</evidence>
<feature type="region of interest" description="Disordered" evidence="5">
    <location>
        <begin position="558"/>
        <end position="616"/>
    </location>
</feature>
<evidence type="ECO:0000313" key="7">
    <source>
        <dbReference type="EMBL" id="KAF7714529.1"/>
    </source>
</evidence>
<keyword evidence="8" id="KW-1185">Reference proteome</keyword>
<feature type="region of interest" description="Disordered" evidence="5">
    <location>
        <begin position="70"/>
        <end position="107"/>
    </location>
</feature>
<evidence type="ECO:0000259" key="6">
    <source>
        <dbReference type="PROSITE" id="PS50048"/>
    </source>
</evidence>
<dbReference type="InterPro" id="IPR001138">
    <property type="entry name" value="Zn2Cys6_DnaBD"/>
</dbReference>
<dbReference type="GO" id="GO:0003677">
    <property type="term" value="F:DNA binding"/>
    <property type="evidence" value="ECO:0007669"/>
    <property type="project" value="UniProtKB-KW"/>
</dbReference>
<dbReference type="PROSITE" id="PS50048">
    <property type="entry name" value="ZN2_CY6_FUNGAL_2"/>
    <property type="match status" value="1"/>
</dbReference>
<feature type="compositionally biased region" description="Polar residues" evidence="5">
    <location>
        <begin position="1"/>
        <end position="13"/>
    </location>
</feature>
<dbReference type="SUPFAM" id="SSF57701">
    <property type="entry name" value="Zn2/Cys6 DNA-binding domain"/>
    <property type="match status" value="1"/>
</dbReference>
<evidence type="ECO:0000256" key="2">
    <source>
        <dbReference type="ARBA" id="ARBA00023125"/>
    </source>
</evidence>
<comment type="caution">
    <text evidence="7">The sequence shown here is derived from an EMBL/GenBank/DDBJ whole genome shotgun (WGS) entry which is preliminary data.</text>
</comment>
<dbReference type="Proteomes" id="UP000631181">
    <property type="component" value="Unassembled WGS sequence"/>
</dbReference>
<dbReference type="InterPro" id="IPR050987">
    <property type="entry name" value="AtrR-like"/>
</dbReference>
<dbReference type="SMART" id="SM00066">
    <property type="entry name" value="GAL4"/>
    <property type="match status" value="1"/>
</dbReference>
<proteinExistence type="predicted"/>
<feature type="domain" description="Zn(2)-C6 fungal-type" evidence="6">
    <location>
        <begin position="29"/>
        <end position="59"/>
    </location>
</feature>
<reference evidence="7" key="1">
    <citation type="journal article" date="2020" name="Front. Microbiol.">
        <title>Gene regulatory networks of Penicillium echinulatum 2HH and Penicillium oxalicum 114-2 inferred by a computational biology approach.</title>
        <authorList>
            <person name="Lenz A.R."/>
            <person name="Galan-Vasquez E."/>
            <person name="Balbinot E."/>
            <person name="De Abreu F.P."/>
            <person name="De Oliveira N.S."/>
            <person name="Da Rosa L.O."/>
            <person name="De Avila E Silva S."/>
            <person name="Camassola M."/>
            <person name="Dillon A.J.P."/>
            <person name="Perez-Rueda E."/>
        </authorList>
    </citation>
    <scope>NUCLEOTIDE SEQUENCE</scope>
    <source>
        <strain evidence="7">S1M29</strain>
    </source>
</reference>
<feature type="compositionally biased region" description="Basic and acidic residues" evidence="5">
    <location>
        <begin position="92"/>
        <end position="104"/>
    </location>
</feature>
<dbReference type="CDD" id="cd00067">
    <property type="entry name" value="GAL4"/>
    <property type="match status" value="1"/>
</dbReference>
<evidence type="ECO:0000256" key="3">
    <source>
        <dbReference type="ARBA" id="ARBA00023163"/>
    </source>
</evidence>